<dbReference type="EMBL" id="JAAONZ010000021">
    <property type="protein sequence ID" value="NHO67882.1"/>
    <property type="molecule type" value="Genomic_DNA"/>
</dbReference>
<dbReference type="RefSeq" id="WP_167191350.1">
    <property type="nucleotide sequence ID" value="NZ_JAAONZ010000021.1"/>
</dbReference>
<reference evidence="2" key="1">
    <citation type="submission" date="2020-03" db="EMBL/GenBank/DDBJ databases">
        <authorList>
            <person name="Guo F."/>
        </authorList>
    </citation>
    <scope>NUCLEOTIDE SEQUENCE</scope>
    <source>
        <strain evidence="2">JCM 30134</strain>
    </source>
</reference>
<feature type="domain" description="Transcriptional regulator SutA RNAP-binding" evidence="1">
    <location>
        <begin position="20"/>
        <end position="53"/>
    </location>
</feature>
<gene>
    <name evidence="2" type="ORF">G8770_20235</name>
</gene>
<accession>A0A9E5MPC5</accession>
<keyword evidence="3" id="KW-1185">Reference proteome</keyword>
<organism evidence="2 3">
    <name type="scientific">Pseudomaricurvus hydrocarbonicus</name>
    <dbReference type="NCBI Taxonomy" id="1470433"/>
    <lineage>
        <taxon>Bacteria</taxon>
        <taxon>Pseudomonadati</taxon>
        <taxon>Pseudomonadota</taxon>
        <taxon>Gammaproteobacteria</taxon>
        <taxon>Cellvibrionales</taxon>
        <taxon>Cellvibrionaceae</taxon>
        <taxon>Pseudomaricurvus</taxon>
    </lineage>
</organism>
<dbReference type="AlphaFoldDB" id="A0A9E5MPC5"/>
<evidence type="ECO:0000313" key="3">
    <source>
        <dbReference type="Proteomes" id="UP000787472"/>
    </source>
</evidence>
<proteinExistence type="predicted"/>
<evidence type="ECO:0000313" key="2">
    <source>
        <dbReference type="EMBL" id="NHO67882.1"/>
    </source>
</evidence>
<protein>
    <recommendedName>
        <fullName evidence="1">Transcriptional regulator SutA RNAP-binding domain-containing protein</fullName>
    </recommendedName>
</protein>
<sequence length="66" mass="7597">MTQDVLEEREERLEDHTVGARKKLREQLQNEVEAFLARGGQIQQVDAHISADPPQKPINNYCSRPI</sequence>
<evidence type="ECO:0000259" key="1">
    <source>
        <dbReference type="Pfam" id="PF20661"/>
    </source>
</evidence>
<dbReference type="Pfam" id="PF20661">
    <property type="entry name" value="SutA-RBD"/>
    <property type="match status" value="1"/>
</dbReference>
<dbReference type="InterPro" id="IPR049191">
    <property type="entry name" value="SutA_RBD"/>
</dbReference>
<dbReference type="Proteomes" id="UP000787472">
    <property type="component" value="Unassembled WGS sequence"/>
</dbReference>
<name>A0A9E5MPC5_9GAMM</name>
<comment type="caution">
    <text evidence="2">The sequence shown here is derived from an EMBL/GenBank/DDBJ whole genome shotgun (WGS) entry which is preliminary data.</text>
</comment>